<evidence type="ECO:0000256" key="5">
    <source>
        <dbReference type="ARBA" id="ARBA00023237"/>
    </source>
</evidence>
<dbReference type="Pfam" id="PF07715">
    <property type="entry name" value="Plug"/>
    <property type="match status" value="1"/>
</dbReference>
<dbReference type="InterPro" id="IPR037066">
    <property type="entry name" value="Plug_dom_sf"/>
</dbReference>
<evidence type="ECO:0000256" key="3">
    <source>
        <dbReference type="ARBA" id="ARBA00022692"/>
    </source>
</evidence>
<feature type="domain" description="TonB-dependent receptor plug" evidence="7">
    <location>
        <begin position="143"/>
        <end position="242"/>
    </location>
</feature>
<dbReference type="EMBL" id="SNRY01000039">
    <property type="protein sequence ID" value="KAA6349794.1"/>
    <property type="molecule type" value="Genomic_DNA"/>
</dbReference>
<evidence type="ECO:0000256" key="2">
    <source>
        <dbReference type="ARBA" id="ARBA00022448"/>
    </source>
</evidence>
<sequence>MKNIKKNHFVNLCDLIRLYKLLAIIILLITSMNIYAQSTVTGTVADDNGKPLSGVTVKIKNSSTIVASQLDGHFSITGNKGDILEFTHPDYYGHELKYVSNTNIVVQLASRYLSNNNLTLDKNLTPVKKQVNILHGEQAIPDLIQSVGFVNTNQLTTTPGSQMMNALAGRIAGLNISFSNGLPGMDNSGISYNVRGSRAQTILIDGVERGYTSIDAEQIESVTVLKDALSSVMFGMRSSNGIISITTKKGESGTPRISFSAQLGFEQPTALPKPLPAWQYATLYNEAKQNDAGLSAVVPAYTSEQIAAYQNQTDSYLYPDVDWYKMVLKDNTPVNHYNFNIQGSGRGFRYFVDLDYMKEAGIFKTVPENRYNTNSDLSRYIARTNLGVDVTKTTNFQLNLFGRSQKINQPGAGTSTVLTSLLNTPQNAYPVFNPDGSLGGNDRYQQHINIWGQSVSRGYIFQDMRDLAIDLTVIHNLDFLAKGLYAKIQGSYNNTTYYTTTRQKNFAVYQYNGTQYTQYGTDTEQTTTGAANDRYRVTYIKGEIGYRQVFGKHSINALLLADRQSKLLFSSGYLPENYSTIATRIDYSFADRYSVEFAGSRGGHNWYAPAKRWANYGAFGLSWNIHNEKFMQDLSFVNILKPRFTYGLTGRANVDYYTWMQTYTLDNMHGNYSRSYWWGNGGSLQRGSSENALTNPNLEPEKAKKTDIGIDMNLADNRLIVIYDYFYNKYYDIVATPNYTSPILGTAYPAINYQKFDYYGNEITVTWQDKIKNFNYFISGNLSLIQSKVVYNQELAKDYEYQSGIGKPVGIRFGYIVTGLFKSYEEINDEKNAILSSVSRASLRPGDIRYEDRNNDGIINANDQGVIGSEKPNMYYGINLGFNYKGLDFSILLQGTINRTVYLNGDFMNGFGNGGMNNAYEYNMGRFTHETAETAKQPRLWIGSNTNNTQTSTFWQKDADFIRLKNMEIGYTFPTIITRKIGIPSVKLFVNGLNILTSSELFNVRKDLDPEAWGASYPIMKTFNFGISVKL</sequence>
<proteinExistence type="predicted"/>
<dbReference type="InterPro" id="IPR036942">
    <property type="entry name" value="Beta-barrel_TonB_sf"/>
</dbReference>
<dbReference type="SUPFAM" id="SSF49464">
    <property type="entry name" value="Carboxypeptidase regulatory domain-like"/>
    <property type="match status" value="1"/>
</dbReference>
<dbReference type="Gene3D" id="2.60.40.1120">
    <property type="entry name" value="Carboxypeptidase-like, regulatory domain"/>
    <property type="match status" value="1"/>
</dbReference>
<dbReference type="NCBIfam" id="TIGR04056">
    <property type="entry name" value="OMP_RagA_SusC"/>
    <property type="match status" value="1"/>
</dbReference>
<dbReference type="Gene3D" id="2.170.130.10">
    <property type="entry name" value="TonB-dependent receptor, plug domain"/>
    <property type="match status" value="1"/>
</dbReference>
<dbReference type="Gene3D" id="2.40.170.20">
    <property type="entry name" value="TonB-dependent receptor, beta-barrel domain"/>
    <property type="match status" value="1"/>
</dbReference>
<dbReference type="InterPro" id="IPR039426">
    <property type="entry name" value="TonB-dep_rcpt-like"/>
</dbReference>
<keyword evidence="5" id="KW-0998">Cell outer membrane</keyword>
<organism evidence="8">
    <name type="scientific">termite gut metagenome</name>
    <dbReference type="NCBI Taxonomy" id="433724"/>
    <lineage>
        <taxon>unclassified sequences</taxon>
        <taxon>metagenomes</taxon>
        <taxon>organismal metagenomes</taxon>
    </lineage>
</organism>
<evidence type="ECO:0000256" key="4">
    <source>
        <dbReference type="ARBA" id="ARBA00023136"/>
    </source>
</evidence>
<comment type="subcellular location">
    <subcellularLocation>
        <location evidence="1">Cell outer membrane</location>
        <topology evidence="1">Multi-pass membrane protein</topology>
    </subcellularLocation>
</comment>
<keyword evidence="4 6" id="KW-0472">Membrane</keyword>
<comment type="caution">
    <text evidence="8">The sequence shown here is derived from an EMBL/GenBank/DDBJ whole genome shotgun (WGS) entry which is preliminary data.</text>
</comment>
<keyword evidence="8" id="KW-0675">Receptor</keyword>
<dbReference type="InterPro" id="IPR008969">
    <property type="entry name" value="CarboxyPept-like_regulatory"/>
</dbReference>
<name>A0A5J4SUN0_9ZZZZ</name>
<feature type="transmembrane region" description="Helical" evidence="6">
    <location>
        <begin position="21"/>
        <end position="38"/>
    </location>
</feature>
<dbReference type="GO" id="GO:0009279">
    <property type="term" value="C:cell outer membrane"/>
    <property type="evidence" value="ECO:0007669"/>
    <property type="project" value="UniProtKB-SubCell"/>
</dbReference>
<evidence type="ECO:0000313" key="8">
    <source>
        <dbReference type="EMBL" id="KAA6349794.1"/>
    </source>
</evidence>
<keyword evidence="2" id="KW-0813">Transport</keyword>
<dbReference type="InterPro" id="IPR023996">
    <property type="entry name" value="TonB-dep_OMP_SusC/RagA"/>
</dbReference>
<evidence type="ECO:0000256" key="6">
    <source>
        <dbReference type="SAM" id="Phobius"/>
    </source>
</evidence>
<evidence type="ECO:0000256" key="1">
    <source>
        <dbReference type="ARBA" id="ARBA00004571"/>
    </source>
</evidence>
<keyword evidence="3 6" id="KW-0812">Transmembrane</keyword>
<dbReference type="SUPFAM" id="SSF56935">
    <property type="entry name" value="Porins"/>
    <property type="match status" value="1"/>
</dbReference>
<evidence type="ECO:0000259" key="7">
    <source>
        <dbReference type="Pfam" id="PF07715"/>
    </source>
</evidence>
<accession>A0A5J4SUN0</accession>
<protein>
    <submittedName>
        <fullName evidence="8">TonB-dependent receptor SusC</fullName>
    </submittedName>
</protein>
<reference evidence="8" key="1">
    <citation type="submission" date="2019-03" db="EMBL/GenBank/DDBJ databases">
        <title>Single cell metagenomics reveals metabolic interactions within the superorganism composed of flagellate Streblomastix strix and complex community of Bacteroidetes bacteria on its surface.</title>
        <authorList>
            <person name="Treitli S.C."/>
            <person name="Kolisko M."/>
            <person name="Husnik F."/>
            <person name="Keeling P."/>
            <person name="Hampl V."/>
        </authorList>
    </citation>
    <scope>NUCLEOTIDE SEQUENCE</scope>
    <source>
        <strain evidence="8">STM</strain>
    </source>
</reference>
<dbReference type="InterPro" id="IPR012910">
    <property type="entry name" value="Plug_dom"/>
</dbReference>
<gene>
    <name evidence="8" type="ORF">EZS27_002792</name>
</gene>
<keyword evidence="6" id="KW-1133">Transmembrane helix</keyword>
<dbReference type="AlphaFoldDB" id="A0A5J4SUN0"/>
<dbReference type="PROSITE" id="PS52016">
    <property type="entry name" value="TONB_DEPENDENT_REC_3"/>
    <property type="match status" value="1"/>
</dbReference>